<dbReference type="InterPro" id="IPR013083">
    <property type="entry name" value="Znf_RING/FYVE/PHD"/>
</dbReference>
<dbReference type="Pfam" id="PF08429">
    <property type="entry name" value="PLU-1"/>
    <property type="match status" value="2"/>
</dbReference>
<dbReference type="SMART" id="SM00249">
    <property type="entry name" value="PHD"/>
    <property type="match status" value="3"/>
</dbReference>
<reference evidence="13" key="1">
    <citation type="submission" date="2022-08" db="EMBL/GenBank/DDBJ databases">
        <authorList>
            <person name="Marques A."/>
        </authorList>
    </citation>
    <scope>NUCLEOTIDE SEQUENCE</scope>
    <source>
        <strain evidence="13">RhyPub2mFocal</strain>
        <tissue evidence="13">Leaves</tissue>
    </source>
</reference>
<keyword evidence="4 7" id="KW-0863">Zinc-finger</keyword>
<feature type="domain" description="ARID" evidence="10">
    <location>
        <begin position="96"/>
        <end position="191"/>
    </location>
</feature>
<feature type="region of interest" description="Disordered" evidence="8">
    <location>
        <begin position="1"/>
        <end position="28"/>
    </location>
</feature>
<feature type="domain" description="JmjN" evidence="11">
    <location>
        <begin position="30"/>
        <end position="71"/>
    </location>
</feature>
<evidence type="ECO:0000256" key="5">
    <source>
        <dbReference type="ARBA" id="ARBA00022833"/>
    </source>
</evidence>
<comment type="subcellular location">
    <subcellularLocation>
        <location evidence="1">Nucleus</location>
    </subcellularLocation>
</comment>
<dbReference type="InterPro" id="IPR003347">
    <property type="entry name" value="JmjC_dom"/>
</dbReference>
<dbReference type="Proteomes" id="UP001140206">
    <property type="component" value="Chromosome 2"/>
</dbReference>
<dbReference type="Pfam" id="PF02375">
    <property type="entry name" value="JmjN"/>
    <property type="match status" value="1"/>
</dbReference>
<dbReference type="PROSITE" id="PS51183">
    <property type="entry name" value="JMJN"/>
    <property type="match status" value="1"/>
</dbReference>
<dbReference type="GO" id="GO:0008270">
    <property type="term" value="F:zinc ion binding"/>
    <property type="evidence" value="ECO:0007669"/>
    <property type="project" value="UniProtKB-KW"/>
</dbReference>
<dbReference type="Gene3D" id="1.10.150.60">
    <property type="entry name" value="ARID DNA-binding domain"/>
    <property type="match status" value="1"/>
</dbReference>
<keyword evidence="6" id="KW-0539">Nucleus</keyword>
<evidence type="ECO:0000313" key="14">
    <source>
        <dbReference type="Proteomes" id="UP001140206"/>
    </source>
</evidence>
<proteinExistence type="predicted"/>
<feature type="domain" description="JmjC" evidence="12">
    <location>
        <begin position="369"/>
        <end position="541"/>
    </location>
</feature>
<comment type="caution">
    <text evidence="13">The sequence shown here is derived from an EMBL/GenBank/DDBJ whole genome shotgun (WGS) entry which is preliminary data.</text>
</comment>
<evidence type="ECO:0000259" key="11">
    <source>
        <dbReference type="PROSITE" id="PS51183"/>
    </source>
</evidence>
<dbReference type="SMART" id="SM01014">
    <property type="entry name" value="ARID"/>
    <property type="match status" value="1"/>
</dbReference>
<evidence type="ECO:0000259" key="10">
    <source>
        <dbReference type="PROSITE" id="PS51011"/>
    </source>
</evidence>
<dbReference type="InterPro" id="IPR001965">
    <property type="entry name" value="Znf_PHD"/>
</dbReference>
<organism evidence="13 14">
    <name type="scientific">Rhynchospora pubera</name>
    <dbReference type="NCBI Taxonomy" id="906938"/>
    <lineage>
        <taxon>Eukaryota</taxon>
        <taxon>Viridiplantae</taxon>
        <taxon>Streptophyta</taxon>
        <taxon>Embryophyta</taxon>
        <taxon>Tracheophyta</taxon>
        <taxon>Spermatophyta</taxon>
        <taxon>Magnoliopsida</taxon>
        <taxon>Liliopsida</taxon>
        <taxon>Poales</taxon>
        <taxon>Cyperaceae</taxon>
        <taxon>Cyperoideae</taxon>
        <taxon>Rhynchosporeae</taxon>
        <taxon>Rhynchospora</taxon>
    </lineage>
</organism>
<dbReference type="CDD" id="cd15543">
    <property type="entry name" value="PHD_RSF1"/>
    <property type="match status" value="1"/>
</dbReference>
<dbReference type="PROSITE" id="PS01359">
    <property type="entry name" value="ZF_PHD_1"/>
    <property type="match status" value="1"/>
</dbReference>
<dbReference type="InterPro" id="IPR013637">
    <property type="entry name" value="Lys_sp_deMease-like_dom"/>
</dbReference>
<keyword evidence="14" id="KW-1185">Reference proteome</keyword>
<evidence type="ECO:0000256" key="7">
    <source>
        <dbReference type="PROSITE-ProRule" id="PRU00146"/>
    </source>
</evidence>
<evidence type="ECO:0000256" key="2">
    <source>
        <dbReference type="ARBA" id="ARBA00022723"/>
    </source>
</evidence>
<evidence type="ECO:0000256" key="8">
    <source>
        <dbReference type="SAM" id="MobiDB-lite"/>
    </source>
</evidence>
<keyword evidence="3" id="KW-0677">Repeat</keyword>
<dbReference type="InterPro" id="IPR019787">
    <property type="entry name" value="Znf_PHD-finger"/>
</dbReference>
<dbReference type="GO" id="GO:0003677">
    <property type="term" value="F:DNA binding"/>
    <property type="evidence" value="ECO:0007669"/>
    <property type="project" value="InterPro"/>
</dbReference>
<dbReference type="EMBL" id="JAMFTS010000002">
    <property type="protein sequence ID" value="KAJ4785291.1"/>
    <property type="molecule type" value="Genomic_DNA"/>
</dbReference>
<evidence type="ECO:0000256" key="1">
    <source>
        <dbReference type="ARBA" id="ARBA00004123"/>
    </source>
</evidence>
<feature type="domain" description="PHD-type" evidence="9">
    <location>
        <begin position="1673"/>
        <end position="1720"/>
    </location>
</feature>
<evidence type="ECO:0000256" key="4">
    <source>
        <dbReference type="ARBA" id="ARBA00022771"/>
    </source>
</evidence>
<dbReference type="SUPFAM" id="SSF57903">
    <property type="entry name" value="FYVE/PHD zinc finger"/>
    <property type="match status" value="3"/>
</dbReference>
<dbReference type="PROSITE" id="PS51011">
    <property type="entry name" value="ARID"/>
    <property type="match status" value="1"/>
</dbReference>
<dbReference type="Pfam" id="PF00628">
    <property type="entry name" value="PHD"/>
    <property type="match status" value="1"/>
</dbReference>
<gene>
    <name evidence="13" type="ORF">LUZ62_036537</name>
</gene>
<dbReference type="Pfam" id="PF02373">
    <property type="entry name" value="JmjC"/>
    <property type="match status" value="1"/>
</dbReference>
<dbReference type="GO" id="GO:0000785">
    <property type="term" value="C:chromatin"/>
    <property type="evidence" value="ECO:0007669"/>
    <property type="project" value="TreeGrafter"/>
</dbReference>
<dbReference type="SUPFAM" id="SSF51197">
    <property type="entry name" value="Clavaminate synthase-like"/>
    <property type="match status" value="1"/>
</dbReference>
<dbReference type="Pfam" id="PF01388">
    <property type="entry name" value="ARID"/>
    <property type="match status" value="1"/>
</dbReference>
<evidence type="ECO:0000259" key="9">
    <source>
        <dbReference type="PROSITE" id="PS50016"/>
    </source>
</evidence>
<dbReference type="SUPFAM" id="SSF46774">
    <property type="entry name" value="ARID-like"/>
    <property type="match status" value="1"/>
</dbReference>
<dbReference type="PROSITE" id="PS51184">
    <property type="entry name" value="JMJC"/>
    <property type="match status" value="1"/>
</dbReference>
<dbReference type="GO" id="GO:0010468">
    <property type="term" value="P:regulation of gene expression"/>
    <property type="evidence" value="ECO:0007669"/>
    <property type="project" value="TreeGrafter"/>
</dbReference>
<name>A0AAV8F3U0_9POAL</name>
<dbReference type="GO" id="GO:0032452">
    <property type="term" value="F:histone demethylase activity"/>
    <property type="evidence" value="ECO:0007669"/>
    <property type="project" value="TreeGrafter"/>
</dbReference>
<evidence type="ECO:0000313" key="13">
    <source>
        <dbReference type="EMBL" id="KAJ4785291.1"/>
    </source>
</evidence>
<dbReference type="InterPro" id="IPR019786">
    <property type="entry name" value="Zinc_finger_PHD-type_CS"/>
</dbReference>
<evidence type="ECO:0000259" key="12">
    <source>
        <dbReference type="PROSITE" id="PS51184"/>
    </source>
</evidence>
<dbReference type="SMART" id="SM00501">
    <property type="entry name" value="BRIGHT"/>
    <property type="match status" value="1"/>
</dbReference>
<dbReference type="InterPro" id="IPR004198">
    <property type="entry name" value="Znf_C5HC2"/>
</dbReference>
<dbReference type="Gene3D" id="2.60.120.650">
    <property type="entry name" value="Cupin"/>
    <property type="match status" value="1"/>
</dbReference>
<accession>A0AAV8F3U0</accession>
<dbReference type="CDD" id="cd16100">
    <property type="entry name" value="ARID"/>
    <property type="match status" value="1"/>
</dbReference>
<dbReference type="PANTHER" id="PTHR10694">
    <property type="entry name" value="LYSINE-SPECIFIC DEMETHYLASE"/>
    <property type="match status" value="1"/>
</dbReference>
<dbReference type="Gene3D" id="3.30.40.10">
    <property type="entry name" value="Zinc/RING finger domain, C3HC4 (zinc finger)"/>
    <property type="match status" value="3"/>
</dbReference>
<dbReference type="InterPro" id="IPR003349">
    <property type="entry name" value="JmjN"/>
</dbReference>
<feature type="compositionally biased region" description="Pro residues" evidence="8">
    <location>
        <begin position="17"/>
        <end position="28"/>
    </location>
</feature>
<protein>
    <submittedName>
        <fullName evidence="13">Lysine-specific demethylase 5A</fullName>
    </submittedName>
</protein>
<dbReference type="PROSITE" id="PS50016">
    <property type="entry name" value="ZF_PHD_2"/>
    <property type="match status" value="1"/>
</dbReference>
<dbReference type="PANTHER" id="PTHR10694:SF133">
    <property type="entry name" value="LYSINE-SPECIFIC DEMETHYLASE JMJ17"/>
    <property type="match status" value="1"/>
</dbReference>
<dbReference type="SMART" id="SM00558">
    <property type="entry name" value="JmjC"/>
    <property type="match status" value="1"/>
</dbReference>
<dbReference type="InterPro" id="IPR001606">
    <property type="entry name" value="ARID_dom"/>
</dbReference>
<dbReference type="InterPro" id="IPR036431">
    <property type="entry name" value="ARID_dom_sf"/>
</dbReference>
<dbReference type="GO" id="GO:0005634">
    <property type="term" value="C:nucleus"/>
    <property type="evidence" value="ECO:0007669"/>
    <property type="project" value="UniProtKB-SubCell"/>
</dbReference>
<dbReference type="Pfam" id="PF02928">
    <property type="entry name" value="zf-C5HC2"/>
    <property type="match status" value="1"/>
</dbReference>
<keyword evidence="2" id="KW-0479">Metal-binding</keyword>
<dbReference type="InterPro" id="IPR011011">
    <property type="entry name" value="Znf_FYVE_PHD"/>
</dbReference>
<evidence type="ECO:0000256" key="6">
    <source>
        <dbReference type="ARBA" id="ARBA00023242"/>
    </source>
</evidence>
<dbReference type="SMART" id="SM00545">
    <property type="entry name" value="JmjN"/>
    <property type="match status" value="1"/>
</dbReference>
<evidence type="ECO:0000256" key="3">
    <source>
        <dbReference type="ARBA" id="ARBA00022737"/>
    </source>
</evidence>
<sequence length="1787" mass="204082">MGKGRPRAVQKSLTHPLPSPSSQSPPIPLAPVFYPSESEFSDPLQYLAQIRPLAEPYGICRIVPPATWTPPPFSLSLSSFPTKSQPIHRLQSRLSSTDPSTFRLDYLRFLTSHLQKKPPKKSPVFEGEALDLCQLFNAVKRFGGYNEVCGGKRWADVARFIRPGKKVSECAKHVLSQLYYENLYDYEIYNDRKDDPEKSKMEFHTRNKRKKNNKNLVQEVENFSNEEFDQIYEQCNSGLHGEVMLLCDRCNKGWHLYCLTPPLESIPSGNWYCLECINSDQDCFGFVPGKNRSLDEFRRLDDKMKRKWFGQRNLTRSQIEKKFWEIVEGKRGPVEVMYGNDLDTSIYGSGFPRPGDPCPSDVDPGLWKQYSESPWNLNNFPKLPGSILRTVREDITGVIVPWLYVGMLFSAFCWHVEDHSFYSINYLHWGEPKCWYGVPGSAADAFEQVMRNALPDLFDTQPDLLFQLVTMLNPSVLQQNGVPVYSVVQLVFNFQEPGSFVITFPRSFHGGFNSGLNCAEAVNFATADWLPHGGVGAELYRRYHKAAVLSHEELLFVVAKNGIDSKALPYLTEELERVFQREKRHREDLWVNGVVRSKAMPPKLHPQYVGTEEDPTCIICQQFLYLSAVTCECRPASLVCIEHWKHLCECSPEKHQLIYRHSLADFFDLIHFKLETGSSQKLQKKMNGGTKSFTQLAEDWLSNSYRILEVPFSDSNYHSALIDAEQFLWADHDMDSVRNMADRLTQAMKWSMRVRGLLSKIMINAKKLSSDRAAFSEVQELVTVNPVPCCLPEFDQLKTYGDEAEKLISEINTALSSNSTILELELLHSRVDECPIHLMEATVLSKEISSAKLLLKSSSKYLEEKEPGVIEISHLNKLKAEMQLLRVQLPNMDIILGLCREAESWKLRCEKFFRGPIKLKELEEFLGITSNLTFNISELKLLREYQADACNWICQANDLLQSLNERTDYDNVVEELYSVLEAGDSLRVEVDELSIVEEELERSTCRKRASEALSTRPQLDAIEQLLTEATLLGIEGDHLFVKMSEVILEATSWEEKARFFLEKTASLSEFEALIRSSEDIFAILPSLAEVREAVSFTHSWMERSNLYITHSSKVCDDVLKLSELKELINESKNLKATSDISAGLDKILEKAEEWMQSAMTVIEEARNFFSPCETNINVSTSLLKECDGLLNKINKMIEAGSSLGFDFEELPQLKQAAEVAIWISTALSFCFKVPSTKEVETSIKDMDCLLGWISQSTLADQLARGMHWLRRALYMFPDPKSSEKRCMLKDVESLLDEYQEDVVPYPKIVMQLQNSIKKHRRWVEQSRAFFVFPGQKSWTVLLKLKESGLTDAFDCREMDEIDIEFEKVNKWVRRCHDIMQSFLSDASSLSTLLEKLKRSLDKALCLYSGSSCIKQRKLCVCCPCDSDKEEAYLCPLCGDWYHTSCVGPPHAIHEKIEELACPFCLYMKKGDMSESETKAFICKGGKPELKSFAELTIAKGPYTGVRELDLVEEIVRQAKQCKTCLMQIVNKSNSYLGKDLNIVSQGLLIALKATAVAGIYSEHETIGLELALARYSWKVRTKKLLSASTKPTMEQLLCFEKEGLDLGIPYEDQCMHEMTEAKQIATHWLDRAKQVVSDSGELSLDKVYDLISDGEILPVHFESELKALRERSILYCICCKPYNGEDMIACDMCDEWYHFDCIKLCAPLPEKFYCYACRPSSSSKKAEKLGVSPTSSKRSNKRQIKELETVDLAACLKSEMHNLWRVNTRPSHRTARRRIDFKTFPII</sequence>
<keyword evidence="5" id="KW-0862">Zinc</keyword>